<sequence>MVPAAVVAINLLVCNGKLAQISGLTPGTGRPEPMSRNTQLDIWTELAHTNVVLITNGRTIAGADSSHSAPQGHEARTRDRVRQTIAEDGPLTAADLASRLGVTSAAVRRHLDLLADNGTIEERTLAIAGGRSRGRPARAYILSEAGHAGMESDYANLAASALQFLAKHAGADAVDEFAREHSAQFEARYAAQLATVGTDVAARAQALATALSADGFAASTRPVGPDMPTAGVQLCQGHCPIQHVATQFPAFCDAEADAFSQLLGVRVERQTTLANGEHACTTFIPLSAVPVTTPSGTISPDNDSIQ</sequence>
<reference evidence="1 2" key="1">
    <citation type="submission" date="2019-06" db="EMBL/GenBank/DDBJ databases">
        <title>Sequencing the genomes of 1000 actinobacteria strains.</title>
        <authorList>
            <person name="Klenk H.-P."/>
        </authorList>
    </citation>
    <scope>NUCLEOTIDE SEQUENCE [LARGE SCALE GENOMIC DNA]</scope>
    <source>
        <strain evidence="1 2">DSM 21947</strain>
    </source>
</reference>
<dbReference type="PANTHER" id="PTHR30363">
    <property type="entry name" value="HTH-TYPE TRANSCRIPTIONAL REGULATOR SRLR-RELATED"/>
    <property type="match status" value="1"/>
</dbReference>
<evidence type="ECO:0000313" key="1">
    <source>
        <dbReference type="EMBL" id="TQO19585.1"/>
    </source>
</evidence>
<dbReference type="PANTHER" id="PTHR30363:SF28">
    <property type="entry name" value="TRANSCRIPTIONAL REGULATORY PROTEIN-RELATED"/>
    <property type="match status" value="1"/>
</dbReference>
<dbReference type="CDD" id="cd00090">
    <property type="entry name" value="HTH_ARSR"/>
    <property type="match status" value="1"/>
</dbReference>
<organism evidence="1 2">
    <name type="scientific">Rhodoglobus vestalii</name>
    <dbReference type="NCBI Taxonomy" id="193384"/>
    <lineage>
        <taxon>Bacteria</taxon>
        <taxon>Bacillati</taxon>
        <taxon>Actinomycetota</taxon>
        <taxon>Actinomycetes</taxon>
        <taxon>Micrococcales</taxon>
        <taxon>Microbacteriaceae</taxon>
        <taxon>Rhodoglobus</taxon>
    </lineage>
</organism>
<dbReference type="InterPro" id="IPR036390">
    <property type="entry name" value="WH_DNA-bd_sf"/>
</dbReference>
<proteinExistence type="predicted"/>
<dbReference type="InterPro" id="IPR036388">
    <property type="entry name" value="WH-like_DNA-bd_sf"/>
</dbReference>
<gene>
    <name evidence="1" type="ORF">FB472_1152</name>
</gene>
<dbReference type="Pfam" id="PF12840">
    <property type="entry name" value="HTH_20"/>
    <property type="match status" value="1"/>
</dbReference>
<dbReference type="Proteomes" id="UP000316560">
    <property type="component" value="Unassembled WGS sequence"/>
</dbReference>
<keyword evidence="2" id="KW-1185">Reference proteome</keyword>
<comment type="caution">
    <text evidence="1">The sequence shown here is derived from an EMBL/GenBank/DDBJ whole genome shotgun (WGS) entry which is preliminary data.</text>
</comment>
<protein>
    <submittedName>
        <fullName evidence="1">Transcriptional regulator</fullName>
    </submittedName>
</protein>
<dbReference type="InterPro" id="IPR011991">
    <property type="entry name" value="ArsR-like_HTH"/>
</dbReference>
<dbReference type="EMBL" id="VFRA01000001">
    <property type="protein sequence ID" value="TQO19585.1"/>
    <property type="molecule type" value="Genomic_DNA"/>
</dbReference>
<dbReference type="SUPFAM" id="SSF46785">
    <property type="entry name" value="Winged helix' DNA-binding domain"/>
    <property type="match status" value="1"/>
</dbReference>
<name>A0A8H2PWW1_9MICO</name>
<evidence type="ECO:0000313" key="2">
    <source>
        <dbReference type="Proteomes" id="UP000316560"/>
    </source>
</evidence>
<dbReference type="InterPro" id="IPR050313">
    <property type="entry name" value="Carb_Metab_HTH_regulators"/>
</dbReference>
<dbReference type="Gene3D" id="1.10.10.10">
    <property type="entry name" value="Winged helix-like DNA-binding domain superfamily/Winged helix DNA-binding domain"/>
    <property type="match status" value="1"/>
</dbReference>
<accession>A0A8H2PWW1</accession>
<dbReference type="AlphaFoldDB" id="A0A8H2PWW1"/>